<keyword evidence="3" id="KW-0808">Transferase</keyword>
<dbReference type="Pfam" id="PF02384">
    <property type="entry name" value="N6_Mtase"/>
    <property type="match status" value="1"/>
</dbReference>
<dbReference type="CDD" id="cd02440">
    <property type="entry name" value="AdoMet_MTases"/>
    <property type="match status" value="1"/>
</dbReference>
<feature type="domain" description="DNA methylase adenine-specific" evidence="7">
    <location>
        <begin position="156"/>
        <end position="449"/>
    </location>
</feature>
<reference evidence="9" key="1">
    <citation type="submission" date="2021-01" db="EMBL/GenBank/DDBJ databases">
        <title>Whole genome shotgun sequence of Dactylosporangium siamense NBRC 106093.</title>
        <authorList>
            <person name="Komaki H."/>
            <person name="Tamura T."/>
        </authorList>
    </citation>
    <scope>NUCLEOTIDE SEQUENCE</scope>
    <source>
        <strain evidence="9">NBRC 106093</strain>
    </source>
</reference>
<keyword evidence="5" id="KW-0680">Restriction system</keyword>
<dbReference type="EC" id="2.1.1.72" evidence="1"/>
<evidence type="ECO:0000256" key="3">
    <source>
        <dbReference type="ARBA" id="ARBA00022679"/>
    </source>
</evidence>
<dbReference type="AlphaFoldDB" id="A0A919PJ03"/>
<dbReference type="InterPro" id="IPR029063">
    <property type="entry name" value="SAM-dependent_MTases_sf"/>
</dbReference>
<dbReference type="Gene3D" id="3.40.50.150">
    <property type="entry name" value="Vaccinia Virus protein VP39"/>
    <property type="match status" value="1"/>
</dbReference>
<keyword evidence="10" id="KW-1185">Reference proteome</keyword>
<dbReference type="PANTHER" id="PTHR42933">
    <property type="entry name" value="SLR6095 PROTEIN"/>
    <property type="match status" value="1"/>
</dbReference>
<dbReference type="InterPro" id="IPR003356">
    <property type="entry name" value="DNA_methylase_A-5"/>
</dbReference>
<dbReference type="GO" id="GO:0032259">
    <property type="term" value="P:methylation"/>
    <property type="evidence" value="ECO:0007669"/>
    <property type="project" value="UniProtKB-KW"/>
</dbReference>
<dbReference type="GO" id="GO:0009007">
    <property type="term" value="F:site-specific DNA-methyltransferase (adenine-specific) activity"/>
    <property type="evidence" value="ECO:0007669"/>
    <property type="project" value="UniProtKB-EC"/>
</dbReference>
<sequence length="1078" mass="120197">MSSEAKDLSALVWSIGDLLRGDYRPSEYASVVEPFTLLRRLDLLLQPTAGEVVHRFGQLHAEGFADLDAVLCETTGLPFYNTSQMSFQSVASDPMEVARNLRYHVAGYSELIADVLRAYDFDRQISRLDRARLLYPVVRRFADLDLGPQAVSARRMGAVFEELVQAFAAANYDAASENFTPRDVVRVMVELLVPQDKGTGRRTVHDPACGIGGALLEARRQIEVCNPSVVVETFGQEINARTYAICRSNMLMRGDGGGRVVHGNSLSQDGFPGEVFDYLISAPPFGLDWRNVQDVVRHEAEMLGSGGRFGAGLPRIGDGSLLFLQHMVAKMKRPEDGGSRVGVLFSGSPLDVGGPGSGESEIRRWILENDLLEGIVALPEQLLYNTAIEPYYWLLSNHKDVDRRGRVVLVNARDEWQQMRQSRGRKRRYLAPDQIAAVTDAYQNAVAITRDPQHPWNARVRLLRTEEFAVRRIVVDRALRARFDLTESTARRLATEAPCRNVFSRDTLAEPLRQLIGSSWATRNKALGVLRAAVRDAGETWPTTAGFQNAVSRLLRVPDPAGEIQKNGRDVEADPALSTSVDLPAHRDPQDHLRDEVWPTDPDAWFDPGKTRFGYEISPTHFFVARINADFDSLKRFARRETARVRIVGENSGWRHLSVRHLHDVESAAALPEASEARLPMTVCRDGDLVGWPGNWRLLPPNFGEAVTSMFVLHPVEGRGRLLCEWLNSRPEDSSAALRMTGRKLMDIQVPVDLFDGEIERDLEAVQESRRRIRAAASNTLPNVFSAGQTDVQRLRDEIRSAASEAALVADLMRPVEDPVGRAEWTYPFHIASLARRYRISTHPAEQQDGLLKLGEGVARVLGILALGELIADQGGFTAALRGQLRTGATFGTWTTFIGRFADGAATPQVTDLGRLRDAGGIRDALAAIKQVRNRTHHSHGVRAHHEIEKDVETLEPHVISALTTANWLAANPWDWVERCEYLDDSSYRIVGLTLRGSHPSWEPFDRPSLSPLRPDRIYVNGAGGNPVDLWPLAAVRLCPQCQTRELFLLNQCQDETLILRSLEEHELQIRHPLPVPT</sequence>
<dbReference type="InterPro" id="IPR051537">
    <property type="entry name" value="DNA_Adenine_Mtase"/>
</dbReference>
<evidence type="ECO:0000256" key="2">
    <source>
        <dbReference type="ARBA" id="ARBA00022603"/>
    </source>
</evidence>
<keyword evidence="4" id="KW-0949">S-adenosyl-L-methionine</keyword>
<name>A0A919PJ03_9ACTN</name>
<evidence type="ECO:0000256" key="6">
    <source>
        <dbReference type="ARBA" id="ARBA00047942"/>
    </source>
</evidence>
<evidence type="ECO:0000256" key="4">
    <source>
        <dbReference type="ARBA" id="ARBA00022691"/>
    </source>
</evidence>
<evidence type="ECO:0000256" key="5">
    <source>
        <dbReference type="ARBA" id="ARBA00022747"/>
    </source>
</evidence>
<dbReference type="SUPFAM" id="SSF53335">
    <property type="entry name" value="S-adenosyl-L-methionine-dependent methyltransferases"/>
    <property type="match status" value="1"/>
</dbReference>
<protein>
    <recommendedName>
        <fullName evidence="1">site-specific DNA-methyltransferase (adenine-specific)</fullName>
        <ecNumber evidence="1">2.1.1.72</ecNumber>
    </recommendedName>
</protein>
<evidence type="ECO:0000256" key="1">
    <source>
        <dbReference type="ARBA" id="ARBA00011900"/>
    </source>
</evidence>
<evidence type="ECO:0000259" key="8">
    <source>
        <dbReference type="Pfam" id="PF12161"/>
    </source>
</evidence>
<gene>
    <name evidence="9" type="ORF">Dsi01nite_014410</name>
</gene>
<organism evidence="9 10">
    <name type="scientific">Dactylosporangium siamense</name>
    <dbReference type="NCBI Taxonomy" id="685454"/>
    <lineage>
        <taxon>Bacteria</taxon>
        <taxon>Bacillati</taxon>
        <taxon>Actinomycetota</taxon>
        <taxon>Actinomycetes</taxon>
        <taxon>Micromonosporales</taxon>
        <taxon>Micromonosporaceae</taxon>
        <taxon>Dactylosporangium</taxon>
    </lineage>
</organism>
<evidence type="ECO:0000313" key="10">
    <source>
        <dbReference type="Proteomes" id="UP000660611"/>
    </source>
</evidence>
<dbReference type="GO" id="GO:0008170">
    <property type="term" value="F:N-methyltransferase activity"/>
    <property type="evidence" value="ECO:0007669"/>
    <property type="project" value="InterPro"/>
</dbReference>
<dbReference type="InterPro" id="IPR022749">
    <property type="entry name" value="D12N6_MeTrfase_N"/>
</dbReference>
<dbReference type="Proteomes" id="UP000660611">
    <property type="component" value="Unassembled WGS sequence"/>
</dbReference>
<proteinExistence type="predicted"/>
<dbReference type="Pfam" id="PF12161">
    <property type="entry name" value="HsdM_N"/>
    <property type="match status" value="1"/>
</dbReference>
<evidence type="ECO:0000313" key="9">
    <source>
        <dbReference type="EMBL" id="GIG43400.1"/>
    </source>
</evidence>
<feature type="domain" description="N6 adenine-specific DNA methyltransferase N-terminal" evidence="8">
    <location>
        <begin position="9"/>
        <end position="141"/>
    </location>
</feature>
<dbReference type="GO" id="GO:0009307">
    <property type="term" value="P:DNA restriction-modification system"/>
    <property type="evidence" value="ECO:0007669"/>
    <property type="project" value="UniProtKB-KW"/>
</dbReference>
<evidence type="ECO:0000259" key="7">
    <source>
        <dbReference type="Pfam" id="PF02384"/>
    </source>
</evidence>
<comment type="caution">
    <text evidence="9">The sequence shown here is derived from an EMBL/GenBank/DDBJ whole genome shotgun (WGS) entry which is preliminary data.</text>
</comment>
<dbReference type="RefSeq" id="WP_203845266.1">
    <property type="nucleotide sequence ID" value="NZ_BAAAVW010000004.1"/>
</dbReference>
<dbReference type="PANTHER" id="PTHR42933:SF3">
    <property type="entry name" value="TYPE I RESTRICTION ENZYME MJAVIII METHYLASE SUBUNIT"/>
    <property type="match status" value="1"/>
</dbReference>
<dbReference type="EMBL" id="BONQ01000024">
    <property type="protein sequence ID" value="GIG43400.1"/>
    <property type="molecule type" value="Genomic_DNA"/>
</dbReference>
<accession>A0A919PJ03</accession>
<dbReference type="PRINTS" id="PR00507">
    <property type="entry name" value="N12N6MTFRASE"/>
</dbReference>
<keyword evidence="2" id="KW-0489">Methyltransferase</keyword>
<comment type="catalytic activity">
    <reaction evidence="6">
        <text>a 2'-deoxyadenosine in DNA + S-adenosyl-L-methionine = an N(6)-methyl-2'-deoxyadenosine in DNA + S-adenosyl-L-homocysteine + H(+)</text>
        <dbReference type="Rhea" id="RHEA:15197"/>
        <dbReference type="Rhea" id="RHEA-COMP:12418"/>
        <dbReference type="Rhea" id="RHEA-COMP:12419"/>
        <dbReference type="ChEBI" id="CHEBI:15378"/>
        <dbReference type="ChEBI" id="CHEBI:57856"/>
        <dbReference type="ChEBI" id="CHEBI:59789"/>
        <dbReference type="ChEBI" id="CHEBI:90615"/>
        <dbReference type="ChEBI" id="CHEBI:90616"/>
        <dbReference type="EC" id="2.1.1.72"/>
    </reaction>
</comment>
<dbReference type="GO" id="GO:0003677">
    <property type="term" value="F:DNA binding"/>
    <property type="evidence" value="ECO:0007669"/>
    <property type="project" value="InterPro"/>
</dbReference>